<evidence type="ECO:0000313" key="3">
    <source>
        <dbReference type="Proteomes" id="UP001206788"/>
    </source>
</evidence>
<name>A0ABT2G279_9BACT</name>
<accession>A0ABT2G279</accession>
<keyword evidence="1" id="KW-0472">Membrane</keyword>
<comment type="caution">
    <text evidence="2">The sequence shown here is derived from an EMBL/GenBank/DDBJ whole genome shotgun (WGS) entry which is preliminary data.</text>
</comment>
<feature type="transmembrane region" description="Helical" evidence="1">
    <location>
        <begin position="36"/>
        <end position="55"/>
    </location>
</feature>
<dbReference type="EMBL" id="JANWGH010000001">
    <property type="protein sequence ID" value="MCS5489362.1"/>
    <property type="molecule type" value="Genomic_DNA"/>
</dbReference>
<keyword evidence="1" id="KW-0812">Transmembrane</keyword>
<reference evidence="2 3" key="1">
    <citation type="submission" date="2022-08" db="EMBL/GenBank/DDBJ databases">
        <title>Algoriphagus sp. CAU 1643 isolated from mud.</title>
        <authorList>
            <person name="Kim W."/>
        </authorList>
    </citation>
    <scope>NUCLEOTIDE SEQUENCE [LARGE SCALE GENOMIC DNA]</scope>
    <source>
        <strain evidence="2 3">CAU 1643</strain>
    </source>
</reference>
<keyword evidence="1" id="KW-1133">Transmembrane helix</keyword>
<protein>
    <recommendedName>
        <fullName evidence="4">Anti-sigma factor</fullName>
    </recommendedName>
</protein>
<sequence>MEKLPKFSEINAPEGYFDTLPDQILNKVHPQHDWTWVRWAAIFIAFLSVGVYFFYPTTQSNELIALDEEVNLYIDANYWTAEDILSMSDQPDMILDELIEEEMPILEEIFNDEYLTPTEQ</sequence>
<organism evidence="2 3">
    <name type="scientific">Algoriphagus limi</name>
    <dbReference type="NCBI Taxonomy" id="2975273"/>
    <lineage>
        <taxon>Bacteria</taxon>
        <taxon>Pseudomonadati</taxon>
        <taxon>Bacteroidota</taxon>
        <taxon>Cytophagia</taxon>
        <taxon>Cytophagales</taxon>
        <taxon>Cyclobacteriaceae</taxon>
        <taxon>Algoriphagus</taxon>
    </lineage>
</organism>
<evidence type="ECO:0000256" key="1">
    <source>
        <dbReference type="SAM" id="Phobius"/>
    </source>
</evidence>
<evidence type="ECO:0000313" key="2">
    <source>
        <dbReference type="EMBL" id="MCS5489362.1"/>
    </source>
</evidence>
<evidence type="ECO:0008006" key="4">
    <source>
        <dbReference type="Google" id="ProtNLM"/>
    </source>
</evidence>
<gene>
    <name evidence="2" type="ORF">NY014_02915</name>
</gene>
<dbReference type="Proteomes" id="UP001206788">
    <property type="component" value="Unassembled WGS sequence"/>
</dbReference>
<proteinExistence type="predicted"/>
<dbReference type="RefSeq" id="WP_259413030.1">
    <property type="nucleotide sequence ID" value="NZ_JANWGH010000001.1"/>
</dbReference>
<keyword evidence="3" id="KW-1185">Reference proteome</keyword>